<evidence type="ECO:0000313" key="14">
    <source>
        <dbReference type="Proteomes" id="UP000695562"/>
    </source>
</evidence>
<evidence type="ECO:0000256" key="8">
    <source>
        <dbReference type="ARBA" id="ARBA00047899"/>
    </source>
</evidence>
<dbReference type="Pfam" id="PF00069">
    <property type="entry name" value="Pkinase"/>
    <property type="match status" value="1"/>
</dbReference>
<dbReference type="PANTHER" id="PTHR24347">
    <property type="entry name" value="SERINE/THREONINE-PROTEIN KINASE"/>
    <property type="match status" value="1"/>
</dbReference>
<feature type="compositionally biased region" description="Polar residues" evidence="11">
    <location>
        <begin position="176"/>
        <end position="190"/>
    </location>
</feature>
<keyword evidence="5 10" id="KW-0547">Nucleotide-binding</keyword>
<comment type="catalytic activity">
    <reaction evidence="9">
        <text>L-seryl-[protein] + ATP = O-phospho-L-seryl-[protein] + ADP + H(+)</text>
        <dbReference type="Rhea" id="RHEA:17989"/>
        <dbReference type="Rhea" id="RHEA-COMP:9863"/>
        <dbReference type="Rhea" id="RHEA-COMP:11604"/>
        <dbReference type="ChEBI" id="CHEBI:15378"/>
        <dbReference type="ChEBI" id="CHEBI:29999"/>
        <dbReference type="ChEBI" id="CHEBI:30616"/>
        <dbReference type="ChEBI" id="CHEBI:83421"/>
        <dbReference type="ChEBI" id="CHEBI:456216"/>
        <dbReference type="EC" id="2.7.11.1"/>
    </reaction>
</comment>
<feature type="compositionally biased region" description="Pro residues" evidence="11">
    <location>
        <begin position="459"/>
        <end position="468"/>
    </location>
</feature>
<evidence type="ECO:0000256" key="7">
    <source>
        <dbReference type="ARBA" id="ARBA00022840"/>
    </source>
</evidence>
<dbReference type="SUPFAM" id="SSF56112">
    <property type="entry name" value="Protein kinase-like (PK-like)"/>
    <property type="match status" value="1"/>
</dbReference>
<evidence type="ECO:0000256" key="3">
    <source>
        <dbReference type="ARBA" id="ARBA00022527"/>
    </source>
</evidence>
<keyword evidence="14" id="KW-1185">Reference proteome</keyword>
<evidence type="ECO:0000259" key="12">
    <source>
        <dbReference type="PROSITE" id="PS50011"/>
    </source>
</evidence>
<dbReference type="Gene3D" id="1.10.510.10">
    <property type="entry name" value="Transferase(Phosphotransferase) domain 1"/>
    <property type="match status" value="1"/>
</dbReference>
<dbReference type="AlphaFoldDB" id="A0A8J4Q443"/>
<protein>
    <recommendedName>
        <fullName evidence="2">non-specific serine/threonine protein kinase</fullName>
        <ecNumber evidence="2">2.7.11.1</ecNumber>
    </recommendedName>
</protein>
<evidence type="ECO:0000256" key="5">
    <source>
        <dbReference type="ARBA" id="ARBA00022741"/>
    </source>
</evidence>
<dbReference type="GO" id="GO:0004674">
    <property type="term" value="F:protein serine/threonine kinase activity"/>
    <property type="evidence" value="ECO:0007669"/>
    <property type="project" value="UniProtKB-KW"/>
</dbReference>
<dbReference type="FunFam" id="3.30.200.20:FF:000315">
    <property type="entry name" value="Calcium-dependent protein kinase 3"/>
    <property type="match status" value="1"/>
</dbReference>
<feature type="compositionally biased region" description="Low complexity" evidence="11">
    <location>
        <begin position="287"/>
        <end position="298"/>
    </location>
</feature>
<dbReference type="PROSITE" id="PS00108">
    <property type="entry name" value="PROTEIN_KINASE_ST"/>
    <property type="match status" value="1"/>
</dbReference>
<dbReference type="SMART" id="SM00220">
    <property type="entry name" value="S_TKc"/>
    <property type="match status" value="1"/>
</dbReference>
<dbReference type="EMBL" id="AJWJ01000005">
    <property type="protein sequence ID" value="KAF2078427.1"/>
    <property type="molecule type" value="Genomic_DNA"/>
</dbReference>
<feature type="compositionally biased region" description="Low complexity" evidence="11">
    <location>
        <begin position="79"/>
        <end position="96"/>
    </location>
</feature>
<evidence type="ECO:0000256" key="9">
    <source>
        <dbReference type="ARBA" id="ARBA00048679"/>
    </source>
</evidence>
<dbReference type="OrthoDB" id="20505at2759"/>
<evidence type="ECO:0000313" key="13">
    <source>
        <dbReference type="EMBL" id="KAF2078427.1"/>
    </source>
</evidence>
<feature type="compositionally biased region" description="Low complexity" evidence="11">
    <location>
        <begin position="27"/>
        <end position="39"/>
    </location>
</feature>
<reference evidence="13" key="1">
    <citation type="submission" date="2020-01" db="EMBL/GenBank/DDBJ databases">
        <title>Development of genomics and gene disruption for Polysphondylium violaceum indicates a role for the polyketide synthase stlB in stalk morphogenesis.</title>
        <authorList>
            <person name="Narita B."/>
            <person name="Kawabe Y."/>
            <person name="Kin K."/>
            <person name="Saito T."/>
            <person name="Gibbs R."/>
            <person name="Kuspa A."/>
            <person name="Muzny D."/>
            <person name="Queller D."/>
            <person name="Richards S."/>
            <person name="Strassman J."/>
            <person name="Sucgang R."/>
            <person name="Worley K."/>
            <person name="Schaap P."/>
        </authorList>
    </citation>
    <scope>NUCLEOTIDE SEQUENCE</scope>
    <source>
        <strain evidence="13">QSvi11</strain>
    </source>
</reference>
<feature type="region of interest" description="Disordered" evidence="11">
    <location>
        <begin position="62"/>
        <end position="133"/>
    </location>
</feature>
<feature type="compositionally biased region" description="Polar residues" evidence="11">
    <location>
        <begin position="376"/>
        <end position="390"/>
    </location>
</feature>
<accession>A0A8J4Q443</accession>
<name>A0A8J4Q443_9MYCE</name>
<proteinExistence type="inferred from homology"/>
<dbReference type="InterPro" id="IPR008271">
    <property type="entry name" value="Ser/Thr_kinase_AS"/>
</dbReference>
<evidence type="ECO:0000256" key="4">
    <source>
        <dbReference type="ARBA" id="ARBA00022679"/>
    </source>
</evidence>
<dbReference type="PROSITE" id="PS00107">
    <property type="entry name" value="PROTEIN_KINASE_ATP"/>
    <property type="match status" value="1"/>
</dbReference>
<evidence type="ECO:0000256" key="11">
    <source>
        <dbReference type="SAM" id="MobiDB-lite"/>
    </source>
</evidence>
<dbReference type="InterPro" id="IPR017441">
    <property type="entry name" value="Protein_kinase_ATP_BS"/>
</dbReference>
<dbReference type="EC" id="2.7.11.1" evidence="2"/>
<feature type="compositionally biased region" description="Low complexity" evidence="11">
    <location>
        <begin position="446"/>
        <end position="458"/>
    </location>
</feature>
<feature type="region of interest" description="Disordered" evidence="11">
    <location>
        <begin position="145"/>
        <end position="190"/>
    </location>
</feature>
<comment type="caution">
    <text evidence="13">The sequence shown here is derived from an EMBL/GenBank/DDBJ whole genome shotgun (WGS) entry which is preliminary data.</text>
</comment>
<feature type="compositionally biased region" description="Low complexity" evidence="11">
    <location>
        <begin position="112"/>
        <end position="129"/>
    </location>
</feature>
<feature type="region of interest" description="Disordered" evidence="11">
    <location>
        <begin position="1"/>
        <end position="44"/>
    </location>
</feature>
<feature type="compositionally biased region" description="Low complexity" evidence="11">
    <location>
        <begin position="344"/>
        <end position="368"/>
    </location>
</feature>
<feature type="domain" description="Protein kinase" evidence="12">
    <location>
        <begin position="548"/>
        <end position="817"/>
    </location>
</feature>
<feature type="compositionally biased region" description="Low complexity" evidence="11">
    <location>
        <begin position="253"/>
        <end position="277"/>
    </location>
</feature>
<comment type="similarity">
    <text evidence="1">Belongs to the protein kinase superfamily. CAMK Ser/Thr protein kinase family. CaMK subfamily.</text>
</comment>
<feature type="binding site" evidence="10">
    <location>
        <position position="577"/>
    </location>
    <ligand>
        <name>ATP</name>
        <dbReference type="ChEBI" id="CHEBI:30616"/>
    </ligand>
</feature>
<feature type="compositionally biased region" description="Basic and acidic residues" evidence="11">
    <location>
        <begin position="1"/>
        <end position="10"/>
    </location>
</feature>
<feature type="compositionally biased region" description="Low complexity" evidence="11">
    <location>
        <begin position="469"/>
        <end position="496"/>
    </location>
</feature>
<feature type="region of interest" description="Disordered" evidence="11">
    <location>
        <begin position="509"/>
        <end position="531"/>
    </location>
</feature>
<keyword evidence="3" id="KW-0723">Serine/threonine-protein kinase</keyword>
<organism evidence="13 14">
    <name type="scientific">Polysphondylium violaceum</name>
    <dbReference type="NCBI Taxonomy" id="133409"/>
    <lineage>
        <taxon>Eukaryota</taxon>
        <taxon>Amoebozoa</taxon>
        <taxon>Evosea</taxon>
        <taxon>Eumycetozoa</taxon>
        <taxon>Dictyostelia</taxon>
        <taxon>Dictyosteliales</taxon>
        <taxon>Dictyosteliaceae</taxon>
        <taxon>Polysphondylium</taxon>
    </lineage>
</organism>
<dbReference type="FunFam" id="1.10.510.10:FF:000571">
    <property type="entry name" value="Maternal embryonic leucine zipper kinase"/>
    <property type="match status" value="1"/>
</dbReference>
<comment type="catalytic activity">
    <reaction evidence="8">
        <text>L-threonyl-[protein] + ATP = O-phospho-L-threonyl-[protein] + ADP + H(+)</text>
        <dbReference type="Rhea" id="RHEA:46608"/>
        <dbReference type="Rhea" id="RHEA-COMP:11060"/>
        <dbReference type="Rhea" id="RHEA-COMP:11605"/>
        <dbReference type="ChEBI" id="CHEBI:15378"/>
        <dbReference type="ChEBI" id="CHEBI:30013"/>
        <dbReference type="ChEBI" id="CHEBI:30616"/>
        <dbReference type="ChEBI" id="CHEBI:61977"/>
        <dbReference type="ChEBI" id="CHEBI:456216"/>
        <dbReference type="EC" id="2.7.11.1"/>
    </reaction>
</comment>
<dbReference type="PROSITE" id="PS50011">
    <property type="entry name" value="PROTEIN_KINASE_DOM"/>
    <property type="match status" value="1"/>
</dbReference>
<gene>
    <name evidence="13" type="ORF">CYY_000294</name>
</gene>
<keyword evidence="7 10" id="KW-0067">ATP-binding</keyword>
<feature type="region of interest" description="Disordered" evidence="11">
    <location>
        <begin position="253"/>
        <end position="399"/>
    </location>
</feature>
<evidence type="ECO:0000256" key="6">
    <source>
        <dbReference type="ARBA" id="ARBA00022777"/>
    </source>
</evidence>
<evidence type="ECO:0000256" key="2">
    <source>
        <dbReference type="ARBA" id="ARBA00012513"/>
    </source>
</evidence>
<feature type="region of interest" description="Disordered" evidence="11">
    <location>
        <begin position="446"/>
        <end position="496"/>
    </location>
</feature>
<keyword evidence="4" id="KW-0808">Transferase</keyword>
<dbReference type="CDD" id="cd05117">
    <property type="entry name" value="STKc_CAMK"/>
    <property type="match status" value="1"/>
</dbReference>
<dbReference type="InterPro" id="IPR011009">
    <property type="entry name" value="Kinase-like_dom_sf"/>
</dbReference>
<keyword evidence="6" id="KW-0418">Kinase</keyword>
<dbReference type="Proteomes" id="UP000695562">
    <property type="component" value="Unassembled WGS sequence"/>
</dbReference>
<feature type="compositionally biased region" description="Polar residues" evidence="11">
    <location>
        <begin position="62"/>
        <end position="72"/>
    </location>
</feature>
<dbReference type="InterPro" id="IPR000719">
    <property type="entry name" value="Prot_kinase_dom"/>
</dbReference>
<evidence type="ECO:0000256" key="10">
    <source>
        <dbReference type="PROSITE-ProRule" id="PRU10141"/>
    </source>
</evidence>
<dbReference type="GO" id="GO:0005524">
    <property type="term" value="F:ATP binding"/>
    <property type="evidence" value="ECO:0007669"/>
    <property type="project" value="UniProtKB-UniRule"/>
</dbReference>
<evidence type="ECO:0000256" key="1">
    <source>
        <dbReference type="ARBA" id="ARBA00005354"/>
    </source>
</evidence>
<sequence>MGSQVSKDHPSSQNFVGQKLSGKKSKNININNKNTHINSDATYSNNDTEFKKYRRYTVHYKSNNSNNLSNITPADLIHNNNSNNSNSSNSNNTSSNITVGGGGVSKSAGDISSSTAPTTTTHSNSNTPPLEQNIQLSSSFDTSTYFHHQQQLHQKHQHHQQQQQQSSSSKKKPRTKSVTTSTNSLDNSEAVQLSNSFNSNISLSSSVNTTPSAFNSPSITPPDSFSFGGSGSSNSNNSHYFSRTRSRSLNLTSLSVNNNNNNSVGNNNNNNNNSHNNIPLHPLSALNNNNSNSNSTSNKPTKIEGRKTKSSTALFKSLTSSLKRTKKDKEKDKQQQQSTKKRSSSTSTPPSELNLSSSSTTTTPPILEEQGKKRSSSITLENNQQQPTPVDNNQQQLNSDNNSIIDIDLEEEEEYKINQTSIEDLSKQLQQDSFFIKENSNNIEVESESLSSSIVINKKPPPPLPPKTFKPTTQQQQQQETMNPNTPPFLSQSQQFQLQQQSPYSSGFSFGRKSGVLPPSEPTYPSESSVSSKRNSVELRYLEDTHSYQLLEKLGSGTFSDVFLCMHKETQKQYAAKIIDKSLVQMIAAHTEMEIATEVNILKASFHPNIISIIDHFETENYYYIITELLNGGELLYQLEKNHHATAPDTQNYTEEHAKKIIKQVVQAVSFLHKNNIVHRDLKPENILFRDKSHCSSLKIIDFGLASQLKASTHSLIDVCGTPEFQAPEMVKREGYSFPVDVWATGVILYILLCGQPPFQGKNSMAIMSLIIKSELNFDLPGWESISDAAKDLIKKMMNPDPATRITCEQILEHPWILESKMDSPQLGSFHKQLRRYNSQRYFKATGDTLLKSQRFGIYSPEKELYKRRSIQM</sequence>